<dbReference type="InterPro" id="IPR004881">
    <property type="entry name" value="Ribosome_biogen_GTPase_RsgA"/>
</dbReference>
<dbReference type="Gene3D" id="3.40.50.300">
    <property type="entry name" value="P-loop containing nucleotide triphosphate hydrolases"/>
    <property type="match status" value="1"/>
</dbReference>
<protein>
    <recommendedName>
        <fullName evidence="2">Small ribosomal subunit biogenesis GTPase RsgA</fullName>
        <ecNumber evidence="2">3.6.1.-</ecNumber>
    </recommendedName>
</protein>
<evidence type="ECO:0000313" key="5">
    <source>
        <dbReference type="Proteomes" id="UP000262969"/>
    </source>
</evidence>
<dbReference type="PANTHER" id="PTHR32120:SF10">
    <property type="entry name" value="SMALL RIBOSOMAL SUBUNIT BIOGENESIS GTPASE RSGA"/>
    <property type="match status" value="1"/>
</dbReference>
<keyword evidence="2" id="KW-0862">Zinc</keyword>
<evidence type="ECO:0000256" key="2">
    <source>
        <dbReference type="HAMAP-Rule" id="MF_01820"/>
    </source>
</evidence>
<sequence>MTEEHYRCASVFTSKNILVCKDGEYFRASIANKINGQVLVGDFLSCEESYGQLYVTEIVRRRNMVGRLQSGRMQGLAANVDVVFIVTSANQDFNLARLERYYIIAKESRAKVCFVLSKIDLSEKYNELASAITNRFPNCFIEKTSIQSGEVELFAHWDEGETAVFLGSSGVGKSSLINYMLSGNVIKTKDIRENDGRGRHTTTARHMYILPNNRVVIDTPGLRSVGISAKADTLDELFPEIKELETKCKYRDCSHQREPGCAICQALDSDELDYERYLRYLKLVGAEEQREILKKGKVYQKEQLLHEYKAKGRKRRGV</sequence>
<dbReference type="PROSITE" id="PS50936">
    <property type="entry name" value="ENGC_GTPASE"/>
    <property type="match status" value="1"/>
</dbReference>
<accession>A0A3D2X5J0</accession>
<feature type="binding site" evidence="2">
    <location>
        <position position="255"/>
    </location>
    <ligand>
        <name>Zn(2+)</name>
        <dbReference type="ChEBI" id="CHEBI:29105"/>
    </ligand>
</feature>
<feature type="binding site" evidence="2">
    <location>
        <position position="261"/>
    </location>
    <ligand>
        <name>Zn(2+)</name>
        <dbReference type="ChEBI" id="CHEBI:29105"/>
    </ligand>
</feature>
<gene>
    <name evidence="2 4" type="primary">rsgA</name>
    <name evidence="4" type="ORF">DHW61_04150</name>
</gene>
<keyword evidence="2" id="KW-0378">Hydrolase</keyword>
<dbReference type="EC" id="3.6.1.-" evidence="2"/>
<comment type="subcellular location">
    <subcellularLocation>
        <location evidence="2">Cytoplasm</location>
    </subcellularLocation>
</comment>
<dbReference type="EMBL" id="DPVV01000145">
    <property type="protein sequence ID" value="HCL01598.1"/>
    <property type="molecule type" value="Genomic_DNA"/>
</dbReference>
<keyword evidence="2" id="KW-0479">Metal-binding</keyword>
<dbReference type="PANTHER" id="PTHR32120">
    <property type="entry name" value="SMALL RIBOSOMAL SUBUNIT BIOGENESIS GTPASE RSGA"/>
    <property type="match status" value="1"/>
</dbReference>
<dbReference type="AlphaFoldDB" id="A0A3D2X5J0"/>
<feature type="binding site" evidence="2">
    <location>
        <position position="248"/>
    </location>
    <ligand>
        <name>Zn(2+)</name>
        <dbReference type="ChEBI" id="CHEBI:29105"/>
    </ligand>
</feature>
<dbReference type="GO" id="GO:0019843">
    <property type="term" value="F:rRNA binding"/>
    <property type="evidence" value="ECO:0007669"/>
    <property type="project" value="UniProtKB-KW"/>
</dbReference>
<reference evidence="4 5" key="1">
    <citation type="journal article" date="2018" name="Nat. Biotechnol.">
        <title>A standardized bacterial taxonomy based on genome phylogeny substantially revises the tree of life.</title>
        <authorList>
            <person name="Parks D.H."/>
            <person name="Chuvochina M."/>
            <person name="Waite D.W."/>
            <person name="Rinke C."/>
            <person name="Skarshewski A."/>
            <person name="Chaumeil P.A."/>
            <person name="Hugenholtz P."/>
        </authorList>
    </citation>
    <scope>NUCLEOTIDE SEQUENCE [LARGE SCALE GENOMIC DNA]</scope>
    <source>
        <strain evidence="4">UBA11728</strain>
    </source>
</reference>
<dbReference type="NCBIfam" id="TIGR00157">
    <property type="entry name" value="ribosome small subunit-dependent GTPase A"/>
    <property type="match status" value="1"/>
</dbReference>
<dbReference type="GO" id="GO:0005525">
    <property type="term" value="F:GTP binding"/>
    <property type="evidence" value="ECO:0007669"/>
    <property type="project" value="UniProtKB-UniRule"/>
</dbReference>
<dbReference type="GO" id="GO:0042274">
    <property type="term" value="P:ribosomal small subunit biogenesis"/>
    <property type="evidence" value="ECO:0007669"/>
    <property type="project" value="UniProtKB-UniRule"/>
</dbReference>
<dbReference type="GO" id="GO:0003924">
    <property type="term" value="F:GTPase activity"/>
    <property type="evidence" value="ECO:0007669"/>
    <property type="project" value="UniProtKB-UniRule"/>
</dbReference>
<feature type="binding site" evidence="2">
    <location>
        <begin position="167"/>
        <end position="175"/>
    </location>
    <ligand>
        <name>GTP</name>
        <dbReference type="ChEBI" id="CHEBI:37565"/>
    </ligand>
</feature>
<dbReference type="InterPro" id="IPR027417">
    <property type="entry name" value="P-loop_NTPase"/>
</dbReference>
<name>A0A3D2X5J0_9FIRM</name>
<keyword evidence="2" id="KW-0699">rRNA-binding</keyword>
<organism evidence="4 5">
    <name type="scientific">Lachnoclostridium phytofermentans</name>
    <dbReference type="NCBI Taxonomy" id="66219"/>
    <lineage>
        <taxon>Bacteria</taxon>
        <taxon>Bacillati</taxon>
        <taxon>Bacillota</taxon>
        <taxon>Clostridia</taxon>
        <taxon>Lachnospirales</taxon>
        <taxon>Lachnospiraceae</taxon>
    </lineage>
</organism>
<keyword evidence="2" id="KW-0694">RNA-binding</keyword>
<feature type="domain" description="EngC GTPase" evidence="3">
    <location>
        <begin position="78"/>
        <end position="223"/>
    </location>
</feature>
<comment type="similarity">
    <text evidence="2">Belongs to the TRAFAC class YlqF/YawG GTPase family. RsgA subfamily.</text>
</comment>
<dbReference type="SUPFAM" id="SSF52540">
    <property type="entry name" value="P-loop containing nucleoside triphosphate hydrolases"/>
    <property type="match status" value="1"/>
</dbReference>
<dbReference type="GO" id="GO:0005737">
    <property type="term" value="C:cytoplasm"/>
    <property type="evidence" value="ECO:0007669"/>
    <property type="project" value="UniProtKB-SubCell"/>
</dbReference>
<comment type="cofactor">
    <cofactor evidence="2">
        <name>Zn(2+)</name>
        <dbReference type="ChEBI" id="CHEBI:29105"/>
    </cofactor>
    <text evidence="2">Binds 1 zinc ion per subunit.</text>
</comment>
<feature type="binding site" evidence="2">
    <location>
        <position position="253"/>
    </location>
    <ligand>
        <name>Zn(2+)</name>
        <dbReference type="ChEBI" id="CHEBI:29105"/>
    </ligand>
</feature>
<dbReference type="HAMAP" id="MF_01820">
    <property type="entry name" value="GTPase_RsgA"/>
    <property type="match status" value="1"/>
</dbReference>
<dbReference type="InterPro" id="IPR010914">
    <property type="entry name" value="RsgA_GTPase_dom"/>
</dbReference>
<dbReference type="GO" id="GO:0046872">
    <property type="term" value="F:metal ion binding"/>
    <property type="evidence" value="ECO:0007669"/>
    <property type="project" value="UniProtKB-KW"/>
</dbReference>
<keyword evidence="1 2" id="KW-0690">Ribosome biogenesis</keyword>
<evidence type="ECO:0000313" key="4">
    <source>
        <dbReference type="EMBL" id="HCL01598.1"/>
    </source>
</evidence>
<dbReference type="Gene3D" id="1.10.40.50">
    <property type="entry name" value="Probable gtpase engc, domain 3"/>
    <property type="match status" value="1"/>
</dbReference>
<keyword evidence="2" id="KW-0547">Nucleotide-binding</keyword>
<dbReference type="CDD" id="cd01854">
    <property type="entry name" value="YjeQ_EngC"/>
    <property type="match status" value="1"/>
</dbReference>
<dbReference type="Pfam" id="PF03193">
    <property type="entry name" value="RsgA_GTPase"/>
    <property type="match status" value="1"/>
</dbReference>
<comment type="subunit">
    <text evidence="2">Monomer. Associates with 30S ribosomal subunit, binds 16S rRNA.</text>
</comment>
<comment type="function">
    <text evidence="2">One of several proteins that assist in the late maturation steps of the functional core of the 30S ribosomal subunit. Helps release RbfA from mature subunits. May play a role in the assembly of ribosomal proteins into the subunit. Circularly permuted GTPase that catalyzes slow GTP hydrolysis, GTPase activity is stimulated by the 30S ribosomal subunit.</text>
</comment>
<evidence type="ECO:0000259" key="3">
    <source>
        <dbReference type="PROSITE" id="PS50936"/>
    </source>
</evidence>
<dbReference type="Proteomes" id="UP000262969">
    <property type="component" value="Unassembled WGS sequence"/>
</dbReference>
<evidence type="ECO:0000256" key="1">
    <source>
        <dbReference type="ARBA" id="ARBA00022517"/>
    </source>
</evidence>
<comment type="caution">
    <text evidence="4">The sequence shown here is derived from an EMBL/GenBank/DDBJ whole genome shotgun (WGS) entry which is preliminary data.</text>
</comment>
<proteinExistence type="inferred from homology"/>
<keyword evidence="2" id="KW-0963">Cytoplasm</keyword>
<feature type="binding site" evidence="2">
    <location>
        <begin position="117"/>
        <end position="120"/>
    </location>
    <ligand>
        <name>GTP</name>
        <dbReference type="ChEBI" id="CHEBI:37565"/>
    </ligand>
</feature>
<keyword evidence="2" id="KW-0342">GTP-binding</keyword>